<keyword evidence="9" id="KW-0520">NAD</keyword>
<dbReference type="RefSeq" id="WP_317975994.1">
    <property type="nucleotide sequence ID" value="NZ_BTFW01000001.1"/>
</dbReference>
<evidence type="ECO:0000256" key="1">
    <source>
        <dbReference type="ARBA" id="ARBA00005194"/>
    </source>
</evidence>
<gene>
    <name evidence="10" type="primary">fabI_3</name>
    <name evidence="10" type="ORF">NUTIK01_31870</name>
</gene>
<evidence type="ECO:0000256" key="6">
    <source>
        <dbReference type="ARBA" id="ARBA00023098"/>
    </source>
</evidence>
<keyword evidence="7 9" id="KW-0275">Fatty acid biosynthesis</keyword>
<evidence type="ECO:0000313" key="10">
    <source>
        <dbReference type="EMBL" id="GMM62410.1"/>
    </source>
</evidence>
<keyword evidence="5 9" id="KW-0560">Oxidoreductase</keyword>
<dbReference type="EMBL" id="BTFW01000001">
    <property type="protein sequence ID" value="GMM62410.1"/>
    <property type="molecule type" value="Genomic_DNA"/>
</dbReference>
<evidence type="ECO:0000256" key="4">
    <source>
        <dbReference type="ARBA" id="ARBA00022832"/>
    </source>
</evidence>
<evidence type="ECO:0000313" key="11">
    <source>
        <dbReference type="Proteomes" id="UP001187221"/>
    </source>
</evidence>
<keyword evidence="4" id="KW-0276">Fatty acid metabolism</keyword>
<evidence type="ECO:0000256" key="9">
    <source>
        <dbReference type="PIRNR" id="PIRNR000094"/>
    </source>
</evidence>
<reference evidence="10 11" key="1">
    <citation type="submission" date="2023-06" db="EMBL/GenBank/DDBJ databases">
        <title>Draft genome sequence of Novosphingobium sp. strain IK01.</title>
        <authorList>
            <person name="Hatamoto M."/>
            <person name="Ikarashi T."/>
            <person name="Yamaguchi T."/>
        </authorList>
    </citation>
    <scope>NUCLEOTIDE SEQUENCE [LARGE SCALE GENOMIC DNA]</scope>
    <source>
        <strain evidence="10 11">IK01</strain>
    </source>
</reference>
<keyword evidence="3 9" id="KW-0444">Lipid biosynthesis</keyword>
<evidence type="ECO:0000256" key="3">
    <source>
        <dbReference type="ARBA" id="ARBA00022516"/>
    </source>
</evidence>
<comment type="catalytic activity">
    <reaction evidence="8 9">
        <text>a 2,3-saturated acyl-[ACP] + NAD(+) = a (2E)-enoyl-[ACP] + NADH + H(+)</text>
        <dbReference type="Rhea" id="RHEA:10240"/>
        <dbReference type="Rhea" id="RHEA-COMP:9925"/>
        <dbReference type="Rhea" id="RHEA-COMP:9926"/>
        <dbReference type="ChEBI" id="CHEBI:15378"/>
        <dbReference type="ChEBI" id="CHEBI:57540"/>
        <dbReference type="ChEBI" id="CHEBI:57945"/>
        <dbReference type="ChEBI" id="CHEBI:78784"/>
        <dbReference type="ChEBI" id="CHEBI:78785"/>
        <dbReference type="EC" id="1.3.1.9"/>
    </reaction>
</comment>
<dbReference type="InterPro" id="IPR014358">
    <property type="entry name" value="Enoyl-ACP_Rdtase_NADH"/>
</dbReference>
<dbReference type="PIRSF" id="PIRSF000094">
    <property type="entry name" value="Enoyl-ACP_rdct"/>
    <property type="match status" value="1"/>
</dbReference>
<dbReference type="CDD" id="cd05372">
    <property type="entry name" value="ENR_SDR"/>
    <property type="match status" value="1"/>
</dbReference>
<accession>A0ABQ6PAZ4</accession>
<proteinExistence type="inferred from homology"/>
<name>A0ABQ6PAZ4_9SPHN</name>
<dbReference type="SUPFAM" id="SSF51735">
    <property type="entry name" value="NAD(P)-binding Rossmann-fold domains"/>
    <property type="match status" value="1"/>
</dbReference>
<dbReference type="PRINTS" id="PR00081">
    <property type="entry name" value="GDHRDH"/>
</dbReference>
<dbReference type="Proteomes" id="UP001187221">
    <property type="component" value="Unassembled WGS sequence"/>
</dbReference>
<evidence type="ECO:0000256" key="2">
    <source>
        <dbReference type="ARBA" id="ARBA00009233"/>
    </source>
</evidence>
<evidence type="ECO:0000256" key="7">
    <source>
        <dbReference type="ARBA" id="ARBA00023160"/>
    </source>
</evidence>
<organism evidence="10 11">
    <name type="scientific">Novosphingobium pituita</name>
    <dbReference type="NCBI Taxonomy" id="3056842"/>
    <lineage>
        <taxon>Bacteria</taxon>
        <taxon>Pseudomonadati</taxon>
        <taxon>Pseudomonadota</taxon>
        <taxon>Alphaproteobacteria</taxon>
        <taxon>Sphingomonadales</taxon>
        <taxon>Sphingomonadaceae</taxon>
        <taxon>Novosphingobium</taxon>
    </lineage>
</organism>
<dbReference type="Pfam" id="PF13561">
    <property type="entry name" value="adh_short_C2"/>
    <property type="match status" value="1"/>
</dbReference>
<comment type="similarity">
    <text evidence="2 9">Belongs to the short-chain dehydrogenases/reductases (SDR) family. FabI subfamily.</text>
</comment>
<dbReference type="PANTHER" id="PTHR43159">
    <property type="entry name" value="ENOYL-[ACYL-CARRIER-PROTEIN] REDUCTASE"/>
    <property type="match status" value="1"/>
</dbReference>
<comment type="caution">
    <text evidence="10">The sequence shown here is derived from an EMBL/GenBank/DDBJ whole genome shotgun (WGS) entry which is preliminary data.</text>
</comment>
<dbReference type="EC" id="1.3.1.9" evidence="9"/>
<dbReference type="InterPro" id="IPR036291">
    <property type="entry name" value="NAD(P)-bd_dom_sf"/>
</dbReference>
<protein>
    <recommendedName>
        <fullName evidence="9">Enoyl-[acyl-carrier-protein] reductase [NADH]</fullName>
        <ecNumber evidence="9">1.3.1.9</ecNumber>
    </recommendedName>
</protein>
<dbReference type="NCBIfam" id="NF005717">
    <property type="entry name" value="PRK07533.1"/>
    <property type="match status" value="1"/>
</dbReference>
<keyword evidence="11" id="KW-1185">Reference proteome</keyword>
<evidence type="ECO:0000256" key="5">
    <source>
        <dbReference type="ARBA" id="ARBA00023002"/>
    </source>
</evidence>
<evidence type="ECO:0000256" key="8">
    <source>
        <dbReference type="ARBA" id="ARBA00048572"/>
    </source>
</evidence>
<dbReference type="PANTHER" id="PTHR43159:SF2">
    <property type="entry name" value="ENOYL-[ACYL-CARRIER-PROTEIN] REDUCTASE [NADH], CHLOROPLASTIC"/>
    <property type="match status" value="1"/>
</dbReference>
<sequence>MNAPISMAAPVKDGLPALWDPQMPIGAMLAGKRGLVVGVANDHSIAYGCAARLRALGADLALTYLNAKAEPHVRPLAERLGADLCLPLDVEEPGALERVFETIAARWGSLDFVIHSIAFAPREDLHGRVMDCSAQGFAQAMHVSVYSFLAMARLAEPLLNPGASLITMTYYGADKVVGHYNVMGPVKAALEASTRYLAAELGEKGVRVHAVSPGPLRTRAASGIADFDSLTTMAQTRSPAHRLVDIAEIGNLVAFLVGAGASGMTGDTIYVDAGLHNMA</sequence>
<dbReference type="Gene3D" id="3.40.50.720">
    <property type="entry name" value="NAD(P)-binding Rossmann-like Domain"/>
    <property type="match status" value="1"/>
</dbReference>
<keyword evidence="6" id="KW-0443">Lipid metabolism</keyword>
<comment type="pathway">
    <text evidence="1">Lipid metabolism; fatty acid biosynthesis.</text>
</comment>
<dbReference type="InterPro" id="IPR002347">
    <property type="entry name" value="SDR_fam"/>
</dbReference>